<comment type="caution">
    <text evidence="2">The sequence shown here is derived from an EMBL/GenBank/DDBJ whole genome shotgun (WGS) entry which is preliminary data.</text>
</comment>
<protein>
    <recommendedName>
        <fullName evidence="1">(S)-ureidoglycine aminohydrolase cupin domain-containing protein</fullName>
    </recommendedName>
</protein>
<organism evidence="2 3">
    <name type="scientific">Marinobacterium lacunae</name>
    <dbReference type="NCBI Taxonomy" id="1232683"/>
    <lineage>
        <taxon>Bacteria</taxon>
        <taxon>Pseudomonadati</taxon>
        <taxon>Pseudomonadota</taxon>
        <taxon>Gammaproteobacteria</taxon>
        <taxon>Oceanospirillales</taxon>
        <taxon>Oceanospirillaceae</taxon>
        <taxon>Marinobacterium</taxon>
    </lineage>
</organism>
<name>A0A081G080_9GAMM</name>
<dbReference type="PATRIC" id="fig|1232683.4.peg.1410"/>
<dbReference type="InterPro" id="IPR008579">
    <property type="entry name" value="UGlyAH_Cupin_dom"/>
</dbReference>
<evidence type="ECO:0000259" key="1">
    <source>
        <dbReference type="Pfam" id="PF05899"/>
    </source>
</evidence>
<dbReference type="Gene3D" id="2.60.120.10">
    <property type="entry name" value="Jelly Rolls"/>
    <property type="match status" value="1"/>
</dbReference>
<dbReference type="Proteomes" id="UP000028252">
    <property type="component" value="Unassembled WGS sequence"/>
</dbReference>
<dbReference type="PANTHER" id="PTHR40943">
    <property type="entry name" value="CYTOPLASMIC PROTEIN-RELATED"/>
    <property type="match status" value="1"/>
</dbReference>
<dbReference type="RefSeq" id="WP_051692647.1">
    <property type="nucleotide sequence ID" value="NZ_JMQN01000018.1"/>
</dbReference>
<keyword evidence="3" id="KW-1185">Reference proteome</keyword>
<dbReference type="InterPro" id="IPR014710">
    <property type="entry name" value="RmlC-like_jellyroll"/>
</dbReference>
<accession>A0A081G080</accession>
<dbReference type="STRING" id="1232683.ADIMK_1431"/>
<dbReference type="EMBL" id="JMQN01000018">
    <property type="protein sequence ID" value="KEA64185.1"/>
    <property type="molecule type" value="Genomic_DNA"/>
</dbReference>
<gene>
    <name evidence="2" type="ORF">ADIMK_1431</name>
</gene>
<evidence type="ECO:0000313" key="2">
    <source>
        <dbReference type="EMBL" id="KEA64185.1"/>
    </source>
</evidence>
<dbReference type="PANTHER" id="PTHR40943:SF1">
    <property type="entry name" value="CYTOPLASMIC PROTEIN"/>
    <property type="match status" value="1"/>
</dbReference>
<dbReference type="CDD" id="cd02227">
    <property type="entry name" value="cupin_TM1112-like"/>
    <property type="match status" value="1"/>
</dbReference>
<dbReference type="InterPro" id="IPR011051">
    <property type="entry name" value="RmlC_Cupin_sf"/>
</dbReference>
<sequence>MSTIKKLPPRSVTPLTDDLPGWTKVEGNPSMTTWIEYSAKDESMIAGWWTATPGTYHAKYASWEVVHLIEGSAIITPDGGEPVEVGPGDAFVIEADFVGTWQITAPILKHFTIRLK</sequence>
<feature type="domain" description="(S)-ureidoglycine aminohydrolase cupin" evidence="1">
    <location>
        <begin position="40"/>
        <end position="111"/>
    </location>
</feature>
<reference evidence="2 3" key="1">
    <citation type="submission" date="2014-04" db="EMBL/GenBank/DDBJ databases">
        <title>Marinobacterium kochiensis sp. nov., isolated from sediment sample collected from Kochi backwaters in Kerala, India.</title>
        <authorList>
            <person name="Singh A."/>
            <person name="Pinnaka A.K."/>
        </authorList>
    </citation>
    <scope>NUCLEOTIDE SEQUENCE [LARGE SCALE GENOMIC DNA]</scope>
    <source>
        <strain evidence="2 3">AK27</strain>
    </source>
</reference>
<dbReference type="SUPFAM" id="SSF51182">
    <property type="entry name" value="RmlC-like cupins"/>
    <property type="match status" value="1"/>
</dbReference>
<evidence type="ECO:0000313" key="3">
    <source>
        <dbReference type="Proteomes" id="UP000028252"/>
    </source>
</evidence>
<dbReference type="AlphaFoldDB" id="A0A081G080"/>
<proteinExistence type="predicted"/>
<dbReference type="OrthoDB" id="9799053at2"/>
<dbReference type="Pfam" id="PF05899">
    <property type="entry name" value="Cupin_3"/>
    <property type="match status" value="1"/>
</dbReference>
<dbReference type="eggNOG" id="COG3450">
    <property type="taxonomic scope" value="Bacteria"/>
</dbReference>